<dbReference type="AlphaFoldDB" id="A0A9E4N2J1"/>
<keyword evidence="1" id="KW-0732">Signal</keyword>
<accession>A0A9E4N2J1</accession>
<sequence length="281" mass="31699">MIKQTLLALLTSTSIAVADDFNDYAPDDFNIEISNDPATMFYIAVMDLDIGNDETKQILYYEGVITHTTTDTIAYFKDKYPDITEISLSSAGGAAWESFKLGEWLSDNEMTTTVSPGRICMSACAYAFVGGSDYKIDGLLGFHASWVDIPEVSIATSDQVNAYYLQGQAIGSYLTSYMMLNGFHSQLGNAMPYITDQENFWVFKHEDELMKFYVRNDDSQDLFANYFQEIEGIGEENYVIMSGEKMENFLNTREDLGRGRPVVNTKIVFPFFPPDAYDPRN</sequence>
<name>A0A9E4N2J1_9GAMM</name>
<dbReference type="InterPro" id="IPR029045">
    <property type="entry name" value="ClpP/crotonase-like_dom_sf"/>
</dbReference>
<dbReference type="Proteomes" id="UP000886667">
    <property type="component" value="Unassembled WGS sequence"/>
</dbReference>
<gene>
    <name evidence="2" type="ORF">JAZ07_00615</name>
</gene>
<evidence type="ECO:0000313" key="3">
    <source>
        <dbReference type="Proteomes" id="UP000886667"/>
    </source>
</evidence>
<protein>
    <submittedName>
        <fullName evidence="2">Uncharacterized protein</fullName>
    </submittedName>
</protein>
<proteinExistence type="predicted"/>
<dbReference type="SUPFAM" id="SSF52096">
    <property type="entry name" value="ClpP/crotonase"/>
    <property type="match status" value="1"/>
</dbReference>
<evidence type="ECO:0000256" key="1">
    <source>
        <dbReference type="SAM" id="SignalP"/>
    </source>
</evidence>
<dbReference type="EMBL" id="JAEPCM010000016">
    <property type="protein sequence ID" value="MCG7944827.1"/>
    <property type="molecule type" value="Genomic_DNA"/>
</dbReference>
<comment type="caution">
    <text evidence="2">The sequence shown here is derived from an EMBL/GenBank/DDBJ whole genome shotgun (WGS) entry which is preliminary data.</text>
</comment>
<evidence type="ECO:0000313" key="2">
    <source>
        <dbReference type="EMBL" id="MCG7944827.1"/>
    </source>
</evidence>
<feature type="chain" id="PRO_5038803824" evidence="1">
    <location>
        <begin position="19"/>
        <end position="281"/>
    </location>
</feature>
<feature type="signal peptide" evidence="1">
    <location>
        <begin position="1"/>
        <end position="18"/>
    </location>
</feature>
<reference evidence="2" key="1">
    <citation type="journal article" date="2021" name="Proc. Natl. Acad. Sci. U.S.A.">
        <title>Global biogeography of chemosynthetic symbionts reveals both localized and globally distributed symbiont groups. .</title>
        <authorList>
            <person name="Osvatic J.T."/>
            <person name="Wilkins L.G.E."/>
            <person name="Leibrecht L."/>
            <person name="Leray M."/>
            <person name="Zauner S."/>
            <person name="Polzin J."/>
            <person name="Camacho Y."/>
            <person name="Gros O."/>
            <person name="van Gils J.A."/>
            <person name="Eisen J.A."/>
            <person name="Petersen J.M."/>
            <person name="Yuen B."/>
        </authorList>
    </citation>
    <scope>NUCLEOTIDE SEQUENCE</scope>
    <source>
        <strain evidence="2">MAGclacostrist064TRANS</strain>
    </source>
</reference>
<organism evidence="2 3">
    <name type="scientific">Candidatus Thiodiazotropha taylori</name>
    <dbReference type="NCBI Taxonomy" id="2792791"/>
    <lineage>
        <taxon>Bacteria</taxon>
        <taxon>Pseudomonadati</taxon>
        <taxon>Pseudomonadota</taxon>
        <taxon>Gammaproteobacteria</taxon>
        <taxon>Chromatiales</taxon>
        <taxon>Sedimenticolaceae</taxon>
        <taxon>Candidatus Thiodiazotropha</taxon>
    </lineage>
</organism>